<reference evidence="6 7" key="1">
    <citation type="submission" date="2016-10" db="EMBL/GenBank/DDBJ databases">
        <authorList>
            <person name="de Groot N.N."/>
        </authorList>
    </citation>
    <scope>NUCLEOTIDE SEQUENCE [LARGE SCALE GENOMIC DNA]</scope>
    <source>
        <strain evidence="6 7">DSM 27842</strain>
    </source>
</reference>
<name>A0A1H8T5U3_9RHOB</name>
<dbReference type="InterPro" id="IPR011078">
    <property type="entry name" value="PyrdxlP_homeostasis"/>
</dbReference>
<proteinExistence type="inferred from homology"/>
<dbReference type="SUPFAM" id="SSF51419">
    <property type="entry name" value="PLP-binding barrel"/>
    <property type="match status" value="1"/>
</dbReference>
<protein>
    <recommendedName>
        <fullName evidence="2">Pyridoxal phosphate homeostasis protein</fullName>
        <shortName evidence="2">PLP homeostasis protein</shortName>
    </recommendedName>
</protein>
<dbReference type="GO" id="GO:0030170">
    <property type="term" value="F:pyridoxal phosphate binding"/>
    <property type="evidence" value="ECO:0007669"/>
    <property type="project" value="UniProtKB-UniRule"/>
</dbReference>
<dbReference type="RefSeq" id="WP_093118840.1">
    <property type="nucleotide sequence ID" value="NZ_FODS01000014.1"/>
</dbReference>
<sequence length="217" mass="23488">MPLSEILTRIQKAEAEAGRAAGSVKLIAVSKRQPNERVEAVLSEGHRRFGENMVQEAAGKWPDFRARFEGIELHLVGPLQTNKARQAVELFEAIHSVDRPKLAKTLARLAQEMGQCPELFIQVNTGEEPQKAGVLPTEADDFVADCRALDLPVAGLMCIPPVDEEPALHFALLAKIAERNGLSGLSMGMSGDFETAVALGATHVRVGSAIFGEREAR</sequence>
<dbReference type="Gene3D" id="3.20.20.10">
    <property type="entry name" value="Alanine racemase"/>
    <property type="match status" value="1"/>
</dbReference>
<dbReference type="EMBL" id="FODS01000014">
    <property type="protein sequence ID" value="SEO86311.1"/>
    <property type="molecule type" value="Genomic_DNA"/>
</dbReference>
<organism evidence="6 7">
    <name type="scientific">Salinihabitans flavidus</name>
    <dbReference type="NCBI Taxonomy" id="569882"/>
    <lineage>
        <taxon>Bacteria</taxon>
        <taxon>Pseudomonadati</taxon>
        <taxon>Pseudomonadota</taxon>
        <taxon>Alphaproteobacteria</taxon>
        <taxon>Rhodobacterales</taxon>
        <taxon>Roseobacteraceae</taxon>
        <taxon>Salinihabitans</taxon>
    </lineage>
</organism>
<dbReference type="STRING" id="569882.SAMN04490248_11460"/>
<dbReference type="AlphaFoldDB" id="A0A1H8T5U3"/>
<evidence type="ECO:0000256" key="3">
    <source>
        <dbReference type="PIRSR" id="PIRSR004848-1"/>
    </source>
</evidence>
<comment type="cofactor">
    <cofactor evidence="3">
        <name>pyridoxal 5'-phosphate</name>
        <dbReference type="ChEBI" id="CHEBI:597326"/>
    </cofactor>
</comment>
<keyword evidence="1 2" id="KW-0663">Pyridoxal phosphate</keyword>
<dbReference type="OrthoDB" id="9804072at2"/>
<dbReference type="CDD" id="cd00635">
    <property type="entry name" value="PLPDE_III_YBL036c_like"/>
    <property type="match status" value="1"/>
</dbReference>
<dbReference type="NCBIfam" id="TIGR00044">
    <property type="entry name" value="YggS family pyridoxal phosphate-dependent enzyme"/>
    <property type="match status" value="1"/>
</dbReference>
<feature type="modified residue" description="N6-(pyridoxal phosphate)lysine" evidence="2 3">
    <location>
        <position position="31"/>
    </location>
</feature>
<accession>A0A1H8T5U3</accession>
<dbReference type="PANTHER" id="PTHR10146">
    <property type="entry name" value="PROLINE SYNTHETASE CO-TRANSCRIBED BACTERIAL HOMOLOG PROTEIN"/>
    <property type="match status" value="1"/>
</dbReference>
<comment type="similarity">
    <text evidence="2 4">Belongs to the pyridoxal phosphate-binding protein YggS/PROSC family.</text>
</comment>
<dbReference type="InterPro" id="IPR029066">
    <property type="entry name" value="PLP-binding_barrel"/>
</dbReference>
<evidence type="ECO:0000313" key="6">
    <source>
        <dbReference type="EMBL" id="SEO86311.1"/>
    </source>
</evidence>
<feature type="domain" description="Alanine racemase N-terminal" evidence="5">
    <location>
        <begin position="20"/>
        <end position="214"/>
    </location>
</feature>
<dbReference type="Proteomes" id="UP000198893">
    <property type="component" value="Unassembled WGS sequence"/>
</dbReference>
<comment type="function">
    <text evidence="2">Pyridoxal 5'-phosphate (PLP)-binding protein, which is involved in PLP homeostasis.</text>
</comment>
<dbReference type="HAMAP" id="MF_02087">
    <property type="entry name" value="PLP_homeostasis"/>
    <property type="match status" value="1"/>
</dbReference>
<dbReference type="PANTHER" id="PTHR10146:SF14">
    <property type="entry name" value="PYRIDOXAL PHOSPHATE HOMEOSTASIS PROTEIN"/>
    <property type="match status" value="1"/>
</dbReference>
<keyword evidence="7" id="KW-1185">Reference proteome</keyword>
<evidence type="ECO:0000256" key="4">
    <source>
        <dbReference type="RuleBase" id="RU004514"/>
    </source>
</evidence>
<dbReference type="InterPro" id="IPR001608">
    <property type="entry name" value="Ala_racemase_N"/>
</dbReference>
<dbReference type="FunFam" id="3.20.20.10:FF:000018">
    <property type="entry name" value="Pyridoxal phosphate homeostasis protein"/>
    <property type="match status" value="1"/>
</dbReference>
<dbReference type="PIRSF" id="PIRSF004848">
    <property type="entry name" value="YBL036c_PLPDEIII"/>
    <property type="match status" value="1"/>
</dbReference>
<evidence type="ECO:0000256" key="1">
    <source>
        <dbReference type="ARBA" id="ARBA00022898"/>
    </source>
</evidence>
<gene>
    <name evidence="6" type="ORF">SAMN04490248_11460</name>
</gene>
<evidence type="ECO:0000256" key="2">
    <source>
        <dbReference type="HAMAP-Rule" id="MF_02087"/>
    </source>
</evidence>
<dbReference type="Pfam" id="PF01168">
    <property type="entry name" value="Ala_racemase_N"/>
    <property type="match status" value="1"/>
</dbReference>
<evidence type="ECO:0000259" key="5">
    <source>
        <dbReference type="Pfam" id="PF01168"/>
    </source>
</evidence>
<evidence type="ECO:0000313" key="7">
    <source>
        <dbReference type="Proteomes" id="UP000198893"/>
    </source>
</evidence>